<evidence type="ECO:0000256" key="1">
    <source>
        <dbReference type="ARBA" id="ARBA00000707"/>
    </source>
</evidence>
<dbReference type="GO" id="GO:0005737">
    <property type="term" value="C:cytoplasm"/>
    <property type="evidence" value="ECO:0007669"/>
    <property type="project" value="TreeGrafter"/>
</dbReference>
<gene>
    <name evidence="10" type="ORF">BZG36_00151</name>
</gene>
<dbReference type="Pfam" id="PF01088">
    <property type="entry name" value="Peptidase_C12"/>
    <property type="match status" value="1"/>
</dbReference>
<organism evidence="10 11">
    <name type="scientific">Bifiguratus adelaidae</name>
    <dbReference type="NCBI Taxonomy" id="1938954"/>
    <lineage>
        <taxon>Eukaryota</taxon>
        <taxon>Fungi</taxon>
        <taxon>Fungi incertae sedis</taxon>
        <taxon>Mucoromycota</taxon>
        <taxon>Mucoromycotina</taxon>
        <taxon>Endogonomycetes</taxon>
        <taxon>Endogonales</taxon>
        <taxon>Endogonales incertae sedis</taxon>
        <taxon>Bifiguratus</taxon>
    </lineage>
</organism>
<dbReference type="Proteomes" id="UP000242875">
    <property type="component" value="Unassembled WGS sequence"/>
</dbReference>
<dbReference type="EMBL" id="MVBO01000001">
    <property type="protein sequence ID" value="OZJ06921.1"/>
    <property type="molecule type" value="Genomic_DNA"/>
</dbReference>
<sequence>MANDVPVEKAGLRWLPLEANPEVMNEFMYNLGMSKEYAFTDVYGFDPTLLAMVPQPVLAIILCFPVTPAYEKYRLNEEAHITQFEQNVCPDIIFYKQTISNACGTIALLQAVSNNEIVIKTGTPLATLVEKAQPMSADERAELLESDTTLAQAHQASASTGQTAAPDINADVNLHFVCFIVKENHLYELDGRKPFPINHGKCTDLLSGGVKLVQQFMARDPDNVQFNLIALTKAE</sequence>
<evidence type="ECO:0000256" key="4">
    <source>
        <dbReference type="ARBA" id="ARBA00022786"/>
    </source>
</evidence>
<keyword evidence="11" id="KW-1185">Reference proteome</keyword>
<keyword evidence="5 7" id="KW-0378">Hydrolase</keyword>
<dbReference type="SUPFAM" id="SSF54001">
    <property type="entry name" value="Cysteine proteinases"/>
    <property type="match status" value="1"/>
</dbReference>
<name>A0A261Y8M0_9FUNG</name>
<dbReference type="PRINTS" id="PR00707">
    <property type="entry name" value="UBCTHYDRLASE"/>
</dbReference>
<proteinExistence type="inferred from homology"/>
<feature type="site" description="Important for enzyme activity" evidence="7">
    <location>
        <position position="190"/>
    </location>
</feature>
<evidence type="ECO:0000256" key="5">
    <source>
        <dbReference type="ARBA" id="ARBA00022801"/>
    </source>
</evidence>
<comment type="caution">
    <text evidence="10">The sequence shown here is derived from an EMBL/GenBank/DDBJ whole genome shotgun (WGS) entry which is preliminary data.</text>
</comment>
<dbReference type="CDD" id="cd09616">
    <property type="entry name" value="Peptidase_C12_UCH_L1_L3"/>
    <property type="match status" value="1"/>
</dbReference>
<evidence type="ECO:0000259" key="9">
    <source>
        <dbReference type="PROSITE" id="PS52048"/>
    </source>
</evidence>
<keyword evidence="4 7" id="KW-0833">Ubl conjugation pathway</keyword>
<evidence type="ECO:0000256" key="6">
    <source>
        <dbReference type="ARBA" id="ARBA00022807"/>
    </source>
</evidence>
<evidence type="ECO:0000256" key="8">
    <source>
        <dbReference type="RuleBase" id="RU361215"/>
    </source>
</evidence>
<evidence type="ECO:0000313" key="11">
    <source>
        <dbReference type="Proteomes" id="UP000242875"/>
    </source>
</evidence>
<dbReference type="EC" id="3.4.19.12" evidence="8"/>
<dbReference type="AlphaFoldDB" id="A0A261Y8M0"/>
<evidence type="ECO:0000313" key="10">
    <source>
        <dbReference type="EMBL" id="OZJ06921.1"/>
    </source>
</evidence>
<comment type="catalytic activity">
    <reaction evidence="1 7 8">
        <text>Thiol-dependent hydrolysis of ester, thioester, amide, peptide and isopeptide bonds formed by the C-terminal Gly of ubiquitin (a 76-residue protein attached to proteins as an intracellular targeting signal).</text>
        <dbReference type="EC" id="3.4.19.12"/>
    </reaction>
</comment>
<keyword evidence="6 7" id="KW-0788">Thiol protease</keyword>
<feature type="site" description="Transition state stabilizer" evidence="7">
    <location>
        <position position="97"/>
    </location>
</feature>
<dbReference type="GO" id="GO:0006511">
    <property type="term" value="P:ubiquitin-dependent protein catabolic process"/>
    <property type="evidence" value="ECO:0007669"/>
    <property type="project" value="UniProtKB-UniRule"/>
</dbReference>
<feature type="active site" description="Proton donor" evidence="7">
    <location>
        <position position="175"/>
    </location>
</feature>
<dbReference type="PANTHER" id="PTHR10589">
    <property type="entry name" value="UBIQUITIN CARBOXYL-TERMINAL HYDROLASE"/>
    <property type="match status" value="1"/>
</dbReference>
<dbReference type="Gene3D" id="3.40.532.10">
    <property type="entry name" value="Peptidase C12, ubiquitin carboxyl-terminal hydrolase"/>
    <property type="match status" value="1"/>
</dbReference>
<feature type="domain" description="UCH catalytic" evidence="9">
    <location>
        <begin position="13"/>
        <end position="233"/>
    </location>
</feature>
<evidence type="ECO:0000256" key="7">
    <source>
        <dbReference type="PROSITE-ProRule" id="PRU01393"/>
    </source>
</evidence>
<feature type="active site" description="Nucleophile" evidence="7">
    <location>
        <position position="103"/>
    </location>
</feature>
<dbReference type="InterPro" id="IPR038765">
    <property type="entry name" value="Papain-like_cys_pep_sf"/>
</dbReference>
<accession>A0A261Y8M0</accession>
<dbReference type="OrthoDB" id="427186at2759"/>
<dbReference type="GO" id="GO:0016579">
    <property type="term" value="P:protein deubiquitination"/>
    <property type="evidence" value="ECO:0007669"/>
    <property type="project" value="TreeGrafter"/>
</dbReference>
<comment type="similarity">
    <text evidence="2 7 8">Belongs to the peptidase C12 family.</text>
</comment>
<dbReference type="InterPro" id="IPR036959">
    <property type="entry name" value="Peptidase_C12_UCH_sf"/>
</dbReference>
<protein>
    <recommendedName>
        <fullName evidence="8">Ubiquitin carboxyl-terminal hydrolase</fullName>
        <ecNumber evidence="8">3.4.19.12</ecNumber>
    </recommendedName>
</protein>
<reference evidence="10 11" key="1">
    <citation type="journal article" date="2017" name="Mycologia">
        <title>Bifiguratus adelaidae, gen. et sp. nov., a new member of Mucoromycotina in endophytic and soil-dwelling habitats.</title>
        <authorList>
            <person name="Torres-Cruz T.J."/>
            <person name="Billingsley Tobias T.L."/>
            <person name="Almatruk M."/>
            <person name="Hesse C."/>
            <person name="Kuske C.R."/>
            <person name="Desiro A."/>
            <person name="Benucci G.M."/>
            <person name="Bonito G."/>
            <person name="Stajich J.E."/>
            <person name="Dunlap C."/>
            <person name="Arnold A.E."/>
            <person name="Porras-Alfaro A."/>
        </authorList>
    </citation>
    <scope>NUCLEOTIDE SEQUENCE [LARGE SCALE GENOMIC DNA]</scope>
    <source>
        <strain evidence="10 11">AZ0501</strain>
    </source>
</reference>
<evidence type="ECO:0000256" key="2">
    <source>
        <dbReference type="ARBA" id="ARBA00009326"/>
    </source>
</evidence>
<keyword evidence="3 7" id="KW-0645">Protease</keyword>
<dbReference type="FunFam" id="3.40.532.10:FF:000006">
    <property type="entry name" value="Ubiquitin carboxyl-terminal hydrolase"/>
    <property type="match status" value="1"/>
</dbReference>
<evidence type="ECO:0000256" key="3">
    <source>
        <dbReference type="ARBA" id="ARBA00022670"/>
    </source>
</evidence>
<dbReference type="PROSITE" id="PS52048">
    <property type="entry name" value="UCH_DOMAIN"/>
    <property type="match status" value="1"/>
</dbReference>
<dbReference type="InterPro" id="IPR001578">
    <property type="entry name" value="Peptidase_C12_UCH"/>
</dbReference>
<dbReference type="PANTHER" id="PTHR10589:SF17">
    <property type="entry name" value="UBIQUITIN CARBOXYL-TERMINAL HYDROLASE"/>
    <property type="match status" value="1"/>
</dbReference>
<dbReference type="GO" id="GO:0004843">
    <property type="term" value="F:cysteine-type deubiquitinase activity"/>
    <property type="evidence" value="ECO:0007669"/>
    <property type="project" value="UniProtKB-UniRule"/>
</dbReference>